<feature type="compositionally biased region" description="Pro residues" evidence="1">
    <location>
        <begin position="186"/>
        <end position="198"/>
    </location>
</feature>
<name>A0A9X2SBP0_9BACL</name>
<dbReference type="Proteomes" id="UP001141950">
    <property type="component" value="Unassembled WGS sequence"/>
</dbReference>
<dbReference type="RefSeq" id="WP_257452730.1">
    <property type="nucleotide sequence ID" value="NZ_JANIPJ010000035.1"/>
</dbReference>
<gene>
    <name evidence="4" type="ORF">NQZ67_28680</name>
</gene>
<dbReference type="Pfam" id="PF07833">
    <property type="entry name" value="Cu_amine_oxidN1"/>
    <property type="match status" value="1"/>
</dbReference>
<dbReference type="InterPro" id="IPR036582">
    <property type="entry name" value="Mao_N_sf"/>
</dbReference>
<dbReference type="Gene3D" id="3.30.457.10">
    <property type="entry name" value="Copper amine oxidase-like, N-terminal domain"/>
    <property type="match status" value="1"/>
</dbReference>
<feature type="chain" id="PRO_5040871527" evidence="2">
    <location>
        <begin position="29"/>
        <end position="432"/>
    </location>
</feature>
<proteinExistence type="predicted"/>
<accession>A0A9X2SBP0</accession>
<evidence type="ECO:0000256" key="1">
    <source>
        <dbReference type="SAM" id="MobiDB-lite"/>
    </source>
</evidence>
<protein>
    <submittedName>
        <fullName evidence="4">Copper amine oxidase N-terminal domain-containing protein</fullName>
    </submittedName>
</protein>
<evidence type="ECO:0000313" key="4">
    <source>
        <dbReference type="EMBL" id="MCR2807859.1"/>
    </source>
</evidence>
<keyword evidence="5" id="KW-1185">Reference proteome</keyword>
<comment type="caution">
    <text evidence="4">The sequence shown here is derived from an EMBL/GenBank/DDBJ whole genome shotgun (WGS) entry which is preliminary data.</text>
</comment>
<feature type="domain" description="Copper amine oxidase-like N-terminal" evidence="3">
    <location>
        <begin position="45"/>
        <end position="151"/>
    </location>
</feature>
<feature type="region of interest" description="Disordered" evidence="1">
    <location>
        <begin position="173"/>
        <end position="220"/>
    </location>
</feature>
<organism evidence="4 5">
    <name type="scientific">Paenibacillus soyae</name>
    <dbReference type="NCBI Taxonomy" id="2969249"/>
    <lineage>
        <taxon>Bacteria</taxon>
        <taxon>Bacillati</taxon>
        <taxon>Bacillota</taxon>
        <taxon>Bacilli</taxon>
        <taxon>Bacillales</taxon>
        <taxon>Paenibacillaceae</taxon>
        <taxon>Paenibacillus</taxon>
    </lineage>
</organism>
<sequence>MFVRYPSKASVWKTALILLLAVAMTALASPRAAKAAEAPPIKVFLNDSQLQFAVDPMLQDGTTQVPFRVLFEAMGLKVGWNAEKRLVTGTKDDLSIELTIGSKEAYVNGKKLPLLQPPRIVSGHTLVPLRFVGESTGAIVVWDNKLREITIITEEFAESLGVTMEEMRQLASEWEAQNNSSGTHPDPNPAVPLNPSPSIPAGEVPDKPKGDGTYKPATGEPITLSSLQGMYYGFSDDFGGYECGGICWHYYTFLPGGKVLVGEPPEGGPETIDCKRDGCLSYTISNGSLTLSSGEKLSIKLEKGELVIDDVLLTAVQPAADDLRLDNTFQNITYWGFVGITGFSSSSTEYITFYPNGAFETDSTTLGSFDAGSSVTNSVSTDGSTGTYRIRGNSITFAYNDGRTVHKLFFVQDAPDNLDVQIGGLNFYVDTD</sequence>
<dbReference type="InterPro" id="IPR012854">
    <property type="entry name" value="Cu_amine_oxidase-like_N"/>
</dbReference>
<dbReference type="SUPFAM" id="SSF55383">
    <property type="entry name" value="Copper amine oxidase, domain N"/>
    <property type="match status" value="1"/>
</dbReference>
<dbReference type="EMBL" id="JANIPJ010000035">
    <property type="protein sequence ID" value="MCR2807859.1"/>
    <property type="molecule type" value="Genomic_DNA"/>
</dbReference>
<evidence type="ECO:0000313" key="5">
    <source>
        <dbReference type="Proteomes" id="UP001141950"/>
    </source>
</evidence>
<feature type="signal peptide" evidence="2">
    <location>
        <begin position="1"/>
        <end position="28"/>
    </location>
</feature>
<evidence type="ECO:0000256" key="2">
    <source>
        <dbReference type="SAM" id="SignalP"/>
    </source>
</evidence>
<dbReference type="AlphaFoldDB" id="A0A9X2SBP0"/>
<keyword evidence="2" id="KW-0732">Signal</keyword>
<evidence type="ECO:0000259" key="3">
    <source>
        <dbReference type="Pfam" id="PF07833"/>
    </source>
</evidence>
<reference evidence="4" key="1">
    <citation type="submission" date="2022-08" db="EMBL/GenBank/DDBJ databases">
        <title>The genomic sequence of strain Paenibacillus sp. SCIV0701.</title>
        <authorList>
            <person name="Zhao H."/>
        </authorList>
    </citation>
    <scope>NUCLEOTIDE SEQUENCE</scope>
    <source>
        <strain evidence="4">SCIV0701</strain>
    </source>
</reference>